<dbReference type="Proteomes" id="UP001187682">
    <property type="component" value="Unassembled WGS sequence"/>
</dbReference>
<protein>
    <submittedName>
        <fullName evidence="2">Uncharacterized protein</fullName>
    </submittedName>
</protein>
<evidence type="ECO:0000313" key="2">
    <source>
        <dbReference type="EMBL" id="SPO04330.1"/>
    </source>
</evidence>
<name>A0AAE8N3U7_9PEZI</name>
<organism evidence="2 3">
    <name type="scientific">Cephalotrichum gorgonifer</name>
    <dbReference type="NCBI Taxonomy" id="2041049"/>
    <lineage>
        <taxon>Eukaryota</taxon>
        <taxon>Fungi</taxon>
        <taxon>Dikarya</taxon>
        <taxon>Ascomycota</taxon>
        <taxon>Pezizomycotina</taxon>
        <taxon>Sordariomycetes</taxon>
        <taxon>Hypocreomycetidae</taxon>
        <taxon>Microascales</taxon>
        <taxon>Microascaceae</taxon>
        <taxon>Cephalotrichum</taxon>
    </lineage>
</organism>
<gene>
    <name evidence="2" type="ORF">DNG_07014</name>
</gene>
<sequence length="104" mass="11043">MSNREENPGNFANWDKDELRDAAAKGGRASHGPNDPYASQDPKGTSNPGNFANRDKDDLREAAAKGGAASHGGTHDFDPKGSNNFADWDKDKLREAAAKGGRSS</sequence>
<proteinExistence type="predicted"/>
<evidence type="ECO:0000313" key="3">
    <source>
        <dbReference type="Proteomes" id="UP001187682"/>
    </source>
</evidence>
<comment type="caution">
    <text evidence="2">The sequence shown here is derived from an EMBL/GenBank/DDBJ whole genome shotgun (WGS) entry which is preliminary data.</text>
</comment>
<keyword evidence="3" id="KW-1185">Reference proteome</keyword>
<evidence type="ECO:0000256" key="1">
    <source>
        <dbReference type="SAM" id="MobiDB-lite"/>
    </source>
</evidence>
<feature type="compositionally biased region" description="Basic and acidic residues" evidence="1">
    <location>
        <begin position="14"/>
        <end position="23"/>
    </location>
</feature>
<reference evidence="2" key="1">
    <citation type="submission" date="2018-03" db="EMBL/GenBank/DDBJ databases">
        <authorList>
            <person name="Guldener U."/>
        </authorList>
    </citation>
    <scope>NUCLEOTIDE SEQUENCE</scope>
</reference>
<feature type="compositionally biased region" description="Basic and acidic residues" evidence="1">
    <location>
        <begin position="53"/>
        <end position="63"/>
    </location>
</feature>
<accession>A0AAE8N3U7</accession>
<dbReference type="EMBL" id="ONZQ02000010">
    <property type="protein sequence ID" value="SPO04330.1"/>
    <property type="molecule type" value="Genomic_DNA"/>
</dbReference>
<feature type="compositionally biased region" description="Basic and acidic residues" evidence="1">
    <location>
        <begin position="87"/>
        <end position="97"/>
    </location>
</feature>
<dbReference type="AlphaFoldDB" id="A0AAE8N3U7"/>
<dbReference type="Pfam" id="PF10685">
    <property type="entry name" value="KGG"/>
    <property type="match status" value="3"/>
</dbReference>
<dbReference type="InterPro" id="IPR019626">
    <property type="entry name" value="Stress-induced_KGG_rpt"/>
</dbReference>
<feature type="region of interest" description="Disordered" evidence="1">
    <location>
        <begin position="1"/>
        <end position="104"/>
    </location>
</feature>